<dbReference type="Gene3D" id="1.25.40.10">
    <property type="entry name" value="Tetratricopeptide repeat domain"/>
    <property type="match status" value="1"/>
</dbReference>
<dbReference type="Pfam" id="PF04575">
    <property type="entry name" value="SlipAM"/>
    <property type="match status" value="1"/>
</dbReference>
<reference evidence="11 12" key="1">
    <citation type="journal article" date="2017" name="Nat. Microbiol.">
        <title>Natural product diversity associated with the nematode symbionts Photorhabdus and Xenorhabdus.</title>
        <authorList>
            <person name="Tobias N.J."/>
            <person name="Wolff H."/>
            <person name="Djahanschiri B."/>
            <person name="Grundmann F."/>
            <person name="Kronenwerth M."/>
            <person name="Shi Y.M."/>
            <person name="Simonyi S."/>
            <person name="Grun P."/>
            <person name="Shapiro-Ilan D."/>
            <person name="Pidot S.J."/>
            <person name="Stinear T.P."/>
            <person name="Ebersberger I."/>
            <person name="Bode H.B."/>
        </authorList>
    </citation>
    <scope>NUCLEOTIDE SEQUENCE [LARGE SCALE GENOMIC DNA]</scope>
    <source>
        <strain evidence="11 12">DSM 17904</strain>
    </source>
</reference>
<keyword evidence="2" id="KW-1134">Transmembrane beta strand</keyword>
<keyword evidence="5" id="KW-0472">Membrane</keyword>
<dbReference type="InterPro" id="IPR011990">
    <property type="entry name" value="TPR-like_helical_dom_sf"/>
</dbReference>
<keyword evidence="4 8" id="KW-0732">Signal</keyword>
<gene>
    <name evidence="11" type="ORF">Xsto_01588</name>
</gene>
<evidence type="ECO:0000256" key="8">
    <source>
        <dbReference type="SAM" id="SignalP"/>
    </source>
</evidence>
<feature type="domain" description="Surface lipoprotein assembly modifier N-terminal TPR repeats region" evidence="10">
    <location>
        <begin position="40"/>
        <end position="139"/>
    </location>
</feature>
<dbReference type="SUPFAM" id="SSF48452">
    <property type="entry name" value="TPR-like"/>
    <property type="match status" value="1"/>
</dbReference>
<evidence type="ECO:0000256" key="3">
    <source>
        <dbReference type="ARBA" id="ARBA00022692"/>
    </source>
</evidence>
<dbReference type="Proteomes" id="UP000222366">
    <property type="component" value="Unassembled WGS sequence"/>
</dbReference>
<dbReference type="EMBL" id="NJAJ01000012">
    <property type="protein sequence ID" value="PHM65851.1"/>
    <property type="molecule type" value="Genomic_DNA"/>
</dbReference>
<evidence type="ECO:0008006" key="13">
    <source>
        <dbReference type="Google" id="ProtNLM"/>
    </source>
</evidence>
<comment type="similarity">
    <text evidence="7">Belongs to the Slam family.</text>
</comment>
<evidence type="ECO:0000313" key="11">
    <source>
        <dbReference type="EMBL" id="PHM65851.1"/>
    </source>
</evidence>
<dbReference type="GO" id="GO:0009279">
    <property type="term" value="C:cell outer membrane"/>
    <property type="evidence" value="ECO:0007669"/>
    <property type="project" value="UniProtKB-SubCell"/>
</dbReference>
<feature type="signal peptide" evidence="8">
    <location>
        <begin position="1"/>
        <end position="25"/>
    </location>
</feature>
<evidence type="ECO:0000256" key="5">
    <source>
        <dbReference type="ARBA" id="ARBA00023136"/>
    </source>
</evidence>
<name>A0A2D0KQY8_9GAMM</name>
<evidence type="ECO:0000313" key="12">
    <source>
        <dbReference type="Proteomes" id="UP000222366"/>
    </source>
</evidence>
<dbReference type="InterPro" id="IPR007655">
    <property type="entry name" value="Slam_C"/>
</dbReference>
<dbReference type="RefSeq" id="WP_099124694.1">
    <property type="nucleotide sequence ID" value="NZ_CAWNRH010000024.1"/>
</dbReference>
<evidence type="ECO:0000256" key="4">
    <source>
        <dbReference type="ARBA" id="ARBA00022729"/>
    </source>
</evidence>
<feature type="chain" id="PRO_5012180787" description="DUF560 domain-containing protein" evidence="8">
    <location>
        <begin position="26"/>
        <end position="474"/>
    </location>
</feature>
<keyword evidence="6" id="KW-0998">Cell outer membrane</keyword>
<comment type="subcellular location">
    <subcellularLocation>
        <location evidence="1">Cell outer membrane</location>
        <topology evidence="1">Multi-pass membrane protein</topology>
    </subcellularLocation>
</comment>
<evidence type="ECO:0000259" key="10">
    <source>
        <dbReference type="Pfam" id="PF24575"/>
    </source>
</evidence>
<evidence type="ECO:0000256" key="7">
    <source>
        <dbReference type="ARBA" id="ARBA00023609"/>
    </source>
</evidence>
<proteinExistence type="inferred from homology"/>
<evidence type="ECO:0000256" key="6">
    <source>
        <dbReference type="ARBA" id="ARBA00023237"/>
    </source>
</evidence>
<feature type="domain" description="Surface lipoprotein assembly modifier C-terminal" evidence="9">
    <location>
        <begin position="169"/>
        <end position="474"/>
    </location>
</feature>
<comment type="caution">
    <text evidence="11">The sequence shown here is derived from an EMBL/GenBank/DDBJ whole genome shotgun (WGS) entry which is preliminary data.</text>
</comment>
<evidence type="ECO:0000256" key="2">
    <source>
        <dbReference type="ARBA" id="ARBA00022452"/>
    </source>
</evidence>
<keyword evidence="12" id="KW-1185">Reference proteome</keyword>
<protein>
    <recommendedName>
        <fullName evidence="13">DUF560 domain-containing protein</fullName>
    </recommendedName>
</protein>
<evidence type="ECO:0000256" key="1">
    <source>
        <dbReference type="ARBA" id="ARBA00004571"/>
    </source>
</evidence>
<keyword evidence="3" id="KW-0812">Transmembrane</keyword>
<dbReference type="InterPro" id="IPR057556">
    <property type="entry name" value="TPR_Slam"/>
</dbReference>
<dbReference type="Pfam" id="PF24575">
    <property type="entry name" value="TPR_Slam"/>
    <property type="match status" value="1"/>
</dbReference>
<evidence type="ECO:0000259" key="9">
    <source>
        <dbReference type="Pfam" id="PF04575"/>
    </source>
</evidence>
<dbReference type="AlphaFoldDB" id="A0A2D0KQY8"/>
<accession>A0A2D0KQY8</accession>
<organism evidence="11 12">
    <name type="scientific">Xenorhabdus stockiae</name>
    <dbReference type="NCBI Taxonomy" id="351614"/>
    <lineage>
        <taxon>Bacteria</taxon>
        <taxon>Pseudomonadati</taxon>
        <taxon>Pseudomonadota</taxon>
        <taxon>Gammaproteobacteria</taxon>
        <taxon>Enterobacterales</taxon>
        <taxon>Morganellaceae</taxon>
        <taxon>Xenorhabdus</taxon>
    </lineage>
</organism>
<sequence>MKKIKAILITAVTTLFMPISHVVIAEETKPQEVIKNPNVYTEDEILRQPRLLENAIVSFIYEQNDNLEKLLNLYKRSHSQDPYLILWAEAKILMKKREYQEAINKLEQFVKKYDNPTAKFDLAILYLLNKRYNESEKVFNDLLLLTRNEQEKKILNDYIKYIEKRKEVKFDMGFSFKRDSNITRITDKGTYGLHYDNKRKKDVGFSYSPSMSKKYFFDSGLFSEFDIDVYGINYLKEKRFNQLHTRIGNKFGFEDYSNYLYFKPFYMKAFYGGGGASKDASLKPYYDSIGFNLFKLSSLNDNFKYTIFYENRNDYYNKRKELNGDVNFVSSSLIFIPFNDLYMSLSGSYGITDRKSKRDSHHDKGAGLLIRKLFLDDYLVELSYRRMKTNYQGYNSFNIINPNPPYTINNPKFFIHKFKRKDVTDSISISLSNENINLFGIYPTLTFSYIKNKSNHSLYSYNEKDIFVDFRSNF</sequence>